<feature type="compositionally biased region" description="Acidic residues" evidence="1">
    <location>
        <begin position="1"/>
        <end position="11"/>
    </location>
</feature>
<dbReference type="InParanoid" id="A0A165E138"/>
<organism evidence="2 3">
    <name type="scientific">Exidia glandulosa HHB12029</name>
    <dbReference type="NCBI Taxonomy" id="1314781"/>
    <lineage>
        <taxon>Eukaryota</taxon>
        <taxon>Fungi</taxon>
        <taxon>Dikarya</taxon>
        <taxon>Basidiomycota</taxon>
        <taxon>Agaricomycotina</taxon>
        <taxon>Agaricomycetes</taxon>
        <taxon>Auriculariales</taxon>
        <taxon>Exidiaceae</taxon>
        <taxon>Exidia</taxon>
    </lineage>
</organism>
<keyword evidence="3" id="KW-1185">Reference proteome</keyword>
<proteinExistence type="predicted"/>
<protein>
    <submittedName>
        <fullName evidence="2">Uncharacterized protein</fullName>
    </submittedName>
</protein>
<evidence type="ECO:0000313" key="2">
    <source>
        <dbReference type="EMBL" id="KZV85844.1"/>
    </source>
</evidence>
<evidence type="ECO:0000256" key="1">
    <source>
        <dbReference type="SAM" id="MobiDB-lite"/>
    </source>
</evidence>
<name>A0A165E138_EXIGL</name>
<evidence type="ECO:0000313" key="3">
    <source>
        <dbReference type="Proteomes" id="UP000077266"/>
    </source>
</evidence>
<dbReference type="Proteomes" id="UP000077266">
    <property type="component" value="Unassembled WGS sequence"/>
</dbReference>
<gene>
    <name evidence="2" type="ORF">EXIGLDRAFT_236871</name>
</gene>
<reference evidence="2 3" key="1">
    <citation type="journal article" date="2016" name="Mol. Biol. Evol.">
        <title>Comparative Genomics of Early-Diverging Mushroom-Forming Fungi Provides Insights into the Origins of Lignocellulose Decay Capabilities.</title>
        <authorList>
            <person name="Nagy L.G."/>
            <person name="Riley R."/>
            <person name="Tritt A."/>
            <person name="Adam C."/>
            <person name="Daum C."/>
            <person name="Floudas D."/>
            <person name="Sun H."/>
            <person name="Yadav J.S."/>
            <person name="Pangilinan J."/>
            <person name="Larsson K.H."/>
            <person name="Matsuura K."/>
            <person name="Barry K."/>
            <person name="Labutti K."/>
            <person name="Kuo R."/>
            <person name="Ohm R.A."/>
            <person name="Bhattacharya S.S."/>
            <person name="Shirouzu T."/>
            <person name="Yoshinaga Y."/>
            <person name="Martin F.M."/>
            <person name="Grigoriev I.V."/>
            <person name="Hibbett D.S."/>
        </authorList>
    </citation>
    <scope>NUCLEOTIDE SEQUENCE [LARGE SCALE GENOMIC DNA]</scope>
    <source>
        <strain evidence="2 3">HHB12029</strain>
    </source>
</reference>
<dbReference type="AlphaFoldDB" id="A0A165E138"/>
<feature type="region of interest" description="Disordered" evidence="1">
    <location>
        <begin position="1"/>
        <end position="60"/>
    </location>
</feature>
<dbReference type="EMBL" id="KV426174">
    <property type="protein sequence ID" value="KZV85844.1"/>
    <property type="molecule type" value="Genomic_DNA"/>
</dbReference>
<accession>A0A165E138</accession>
<sequence>MRSQGPDDDECATTGSEEARELTGTAPDVLQLDTRPANVSVVRRRGAGTISDDSARPSAK</sequence>